<gene>
    <name evidence="1" type="ORF">MMEN_LOCUS6543</name>
</gene>
<accession>A0A8S4AUS7</accession>
<reference evidence="1" key="1">
    <citation type="submission" date="2021-05" db="EMBL/GenBank/DDBJ databases">
        <authorList>
            <person name="Tigano A."/>
        </authorList>
    </citation>
    <scope>NUCLEOTIDE SEQUENCE</scope>
</reference>
<evidence type="ECO:0000313" key="1">
    <source>
        <dbReference type="EMBL" id="CAG5893684.1"/>
    </source>
</evidence>
<proteinExistence type="predicted"/>
<sequence length="156" mass="17477">MKQNMETSWAPGPLSLLSLSGCGPLAPPADCFSSSLNQRRGTVQRLDLTVMCLLRRVLNMSSWLDWSYLFWLHHRWRLKGSELPFPLQVEAQSGGSKGLSCCFLCRWRLKGSELLFPLQVEAQSGGSKGLSCCFLCRWRLIVSELLGTLQVEAQSV</sequence>
<keyword evidence="2" id="KW-1185">Reference proteome</keyword>
<protein>
    <submittedName>
        <fullName evidence="1">(Atlantic silverside) hypothetical protein</fullName>
    </submittedName>
</protein>
<dbReference type="EMBL" id="CAJRST010005891">
    <property type="protein sequence ID" value="CAG5893684.1"/>
    <property type="molecule type" value="Genomic_DNA"/>
</dbReference>
<evidence type="ECO:0000313" key="2">
    <source>
        <dbReference type="Proteomes" id="UP000677803"/>
    </source>
</evidence>
<comment type="caution">
    <text evidence="1">The sequence shown here is derived from an EMBL/GenBank/DDBJ whole genome shotgun (WGS) entry which is preliminary data.</text>
</comment>
<name>A0A8S4AUS7_9TELE</name>
<dbReference type="AlphaFoldDB" id="A0A8S4AUS7"/>
<organism evidence="1 2">
    <name type="scientific">Menidia menidia</name>
    <name type="common">Atlantic silverside</name>
    <dbReference type="NCBI Taxonomy" id="238744"/>
    <lineage>
        <taxon>Eukaryota</taxon>
        <taxon>Metazoa</taxon>
        <taxon>Chordata</taxon>
        <taxon>Craniata</taxon>
        <taxon>Vertebrata</taxon>
        <taxon>Euteleostomi</taxon>
        <taxon>Actinopterygii</taxon>
        <taxon>Neopterygii</taxon>
        <taxon>Teleostei</taxon>
        <taxon>Neoteleostei</taxon>
        <taxon>Acanthomorphata</taxon>
        <taxon>Ovalentaria</taxon>
        <taxon>Atherinomorphae</taxon>
        <taxon>Atheriniformes</taxon>
        <taxon>Atherinopsidae</taxon>
        <taxon>Menidiinae</taxon>
        <taxon>Menidia</taxon>
    </lineage>
</organism>
<dbReference type="PROSITE" id="PS51257">
    <property type="entry name" value="PROKAR_LIPOPROTEIN"/>
    <property type="match status" value="1"/>
</dbReference>
<dbReference type="Proteomes" id="UP000677803">
    <property type="component" value="Unassembled WGS sequence"/>
</dbReference>